<protein>
    <recommendedName>
        <fullName evidence="3">FHA domain-containing protein</fullName>
    </recommendedName>
</protein>
<comment type="caution">
    <text evidence="4">The sequence shown here is derived from an EMBL/GenBank/DDBJ whole genome shotgun (WGS) entry which is preliminary data.</text>
</comment>
<evidence type="ECO:0000313" key="5">
    <source>
        <dbReference type="Proteomes" id="UP000649328"/>
    </source>
</evidence>
<dbReference type="Gene3D" id="2.60.200.20">
    <property type="match status" value="1"/>
</dbReference>
<feature type="domain" description="FHA" evidence="3">
    <location>
        <begin position="47"/>
        <end position="98"/>
    </location>
</feature>
<proteinExistence type="inferred from homology"/>
<dbReference type="EMBL" id="JACBPP010000005">
    <property type="protein sequence ID" value="KAF8001549.1"/>
    <property type="molecule type" value="Genomic_DNA"/>
</dbReference>
<evidence type="ECO:0000256" key="1">
    <source>
        <dbReference type="ARBA" id="ARBA00010774"/>
    </source>
</evidence>
<gene>
    <name evidence="4" type="ORF">HF325_004050</name>
</gene>
<accession>A0A8H7GS56</accession>
<dbReference type="Pfam" id="PF00498">
    <property type="entry name" value="FHA"/>
    <property type="match status" value="1"/>
</dbReference>
<dbReference type="OrthoDB" id="428734at2759"/>
<dbReference type="Gene3D" id="3.60.10.10">
    <property type="entry name" value="Endonuclease/exonuclease/phosphatase"/>
    <property type="match status" value="1"/>
</dbReference>
<reference evidence="4" key="1">
    <citation type="submission" date="2020-10" db="EMBL/GenBank/DDBJ databases">
        <title>The Whole-Genome Sequence of Metschnikowia persimmonesis, a Novel Endophytic Yeast Species Isolated from Medicinal Plant Diospyros kaki Thumb.</title>
        <authorList>
            <person name="Rahmat E."/>
            <person name="Kang Y."/>
        </authorList>
    </citation>
    <scope>NUCLEOTIDE SEQUENCE</scope>
    <source>
        <strain evidence="4">KIOM G15050</strain>
    </source>
</reference>
<dbReference type="Pfam" id="PF03372">
    <property type="entry name" value="Exo_endo_phos"/>
    <property type="match status" value="1"/>
</dbReference>
<evidence type="ECO:0000313" key="4">
    <source>
        <dbReference type="EMBL" id="KAF8001549.1"/>
    </source>
</evidence>
<dbReference type="InterPro" id="IPR005135">
    <property type="entry name" value="Endo/exonuclease/phosphatase"/>
</dbReference>
<keyword evidence="5" id="KW-1185">Reference proteome</keyword>
<dbReference type="SUPFAM" id="SSF49879">
    <property type="entry name" value="SMAD/FHA domain"/>
    <property type="match status" value="1"/>
</dbReference>
<dbReference type="SMART" id="SM00240">
    <property type="entry name" value="FHA"/>
    <property type="match status" value="1"/>
</dbReference>
<dbReference type="InterPro" id="IPR036691">
    <property type="entry name" value="Endo/exonu/phosph_ase_sf"/>
</dbReference>
<dbReference type="InterPro" id="IPR000253">
    <property type="entry name" value="FHA_dom"/>
</dbReference>
<dbReference type="PANTHER" id="PTHR12121">
    <property type="entry name" value="CARBON CATABOLITE REPRESSOR PROTEIN 4"/>
    <property type="match status" value="1"/>
</dbReference>
<name>A0A8H7GS56_9ASCO</name>
<dbReference type="InterPro" id="IPR008984">
    <property type="entry name" value="SMAD_FHA_dom_sf"/>
</dbReference>
<dbReference type="PROSITE" id="PS50006">
    <property type="entry name" value="FHA_DOMAIN"/>
    <property type="match status" value="1"/>
</dbReference>
<dbReference type="GO" id="GO:0000175">
    <property type="term" value="F:3'-5'-RNA exonuclease activity"/>
    <property type="evidence" value="ECO:0007669"/>
    <property type="project" value="TreeGrafter"/>
</dbReference>
<evidence type="ECO:0000259" key="3">
    <source>
        <dbReference type="PROSITE" id="PS50006"/>
    </source>
</evidence>
<dbReference type="Proteomes" id="UP000649328">
    <property type="component" value="Unassembled WGS sequence"/>
</dbReference>
<dbReference type="InterPro" id="IPR050410">
    <property type="entry name" value="CCR4/nocturin_mRNA_transcr"/>
</dbReference>
<dbReference type="AlphaFoldDB" id="A0A8H7GS56"/>
<dbReference type="PANTHER" id="PTHR12121:SF45">
    <property type="entry name" value="NOCTURNIN"/>
    <property type="match status" value="1"/>
</dbReference>
<sequence>MDTYQPQELDDVPYICRLLCATVQYQNIELGNNGIKGRFVENGVRKWAFGSHSSCDCVLANVDYISSCHFELRFSTNDKTLRIRDTSDRGFYLNNSRLVKGLDCILKHGDKIYIPKPFSNHNVCFVVLFSYELYPPQPTMGLRNRRSRKQTTYEDELCVKHVPIRTHDRIDPRVDQRLHREYLYRQMLQISGAQYSHGPQLSVMTYNVLYPGIAKTIWVNKYMQPLKRLRERVLLAEIGRYNPDIICLQEVPMGDDLRWWEKQLFSLGYELTFAYVNEKDHGIGICFKYDLFTEICHDFSNFDKPEPEIMASKSNRAMLFLCLGFKEKFLRLHRAPSRQGIIVGVTHLALKIDQAAYQIWRMLLRADAFASHVRSKSSPNHRFYTFLAGDFNTRIFDPDFSPSCPSPLEKEYEALNRKKSYADYLIECRETQQLQERVGKNMASLYSLAYDLVEPRIVDKNRWCFIDYIFAVCDYNKERSLAVSTLLELTECSNVKLLALLRVPTKSEFGLTRKAQPQPGQCPSDHFCLMADLELL</sequence>
<comment type="similarity">
    <text evidence="1">Belongs to the CCR4/nocturin family.</text>
</comment>
<keyword evidence="2" id="KW-0378">Hydrolase</keyword>
<dbReference type="GO" id="GO:0006139">
    <property type="term" value="P:nucleobase-containing compound metabolic process"/>
    <property type="evidence" value="ECO:0007669"/>
    <property type="project" value="UniProtKB-ARBA"/>
</dbReference>
<dbReference type="SUPFAM" id="SSF56219">
    <property type="entry name" value="DNase I-like"/>
    <property type="match status" value="1"/>
</dbReference>
<organism evidence="4 5">
    <name type="scientific">Metschnikowia pulcherrima</name>
    <dbReference type="NCBI Taxonomy" id="27326"/>
    <lineage>
        <taxon>Eukaryota</taxon>
        <taxon>Fungi</taxon>
        <taxon>Dikarya</taxon>
        <taxon>Ascomycota</taxon>
        <taxon>Saccharomycotina</taxon>
        <taxon>Pichiomycetes</taxon>
        <taxon>Metschnikowiaceae</taxon>
        <taxon>Metschnikowia</taxon>
    </lineage>
</organism>
<evidence type="ECO:0000256" key="2">
    <source>
        <dbReference type="ARBA" id="ARBA00022801"/>
    </source>
</evidence>